<dbReference type="Proteomes" id="UP000000269">
    <property type="component" value="Chromosome"/>
</dbReference>
<proteinExistence type="predicted"/>
<gene>
    <name evidence="1" type="ordered locus">Clos_1167</name>
</gene>
<dbReference type="OrthoDB" id="1779989at2"/>
<dbReference type="AlphaFoldDB" id="A8MF44"/>
<organism evidence="1 2">
    <name type="scientific">Alkaliphilus oremlandii (strain OhILAs)</name>
    <name type="common">Clostridium oremlandii (strain OhILAs)</name>
    <dbReference type="NCBI Taxonomy" id="350688"/>
    <lineage>
        <taxon>Bacteria</taxon>
        <taxon>Bacillati</taxon>
        <taxon>Bacillota</taxon>
        <taxon>Clostridia</taxon>
        <taxon>Peptostreptococcales</taxon>
        <taxon>Natronincolaceae</taxon>
        <taxon>Alkaliphilus</taxon>
    </lineage>
</organism>
<accession>A8MF44</accession>
<evidence type="ECO:0000313" key="2">
    <source>
        <dbReference type="Proteomes" id="UP000000269"/>
    </source>
</evidence>
<evidence type="ECO:0000313" key="1">
    <source>
        <dbReference type="EMBL" id="ABW18713.1"/>
    </source>
</evidence>
<dbReference type="EMBL" id="CP000853">
    <property type="protein sequence ID" value="ABW18713.1"/>
    <property type="molecule type" value="Genomic_DNA"/>
</dbReference>
<reference evidence="2" key="1">
    <citation type="submission" date="2007-10" db="EMBL/GenBank/DDBJ databases">
        <title>Complete genome of Alkaliphilus oremlandii OhILAs.</title>
        <authorList>
            <person name="Copeland A."/>
            <person name="Lucas S."/>
            <person name="Lapidus A."/>
            <person name="Barry K."/>
            <person name="Detter J.C."/>
            <person name="Glavina del Rio T."/>
            <person name="Hammon N."/>
            <person name="Israni S."/>
            <person name="Dalin E."/>
            <person name="Tice H."/>
            <person name="Pitluck S."/>
            <person name="Chain P."/>
            <person name="Malfatti S."/>
            <person name="Shin M."/>
            <person name="Vergez L."/>
            <person name="Schmutz J."/>
            <person name="Larimer F."/>
            <person name="Land M."/>
            <person name="Hauser L."/>
            <person name="Kyrpides N."/>
            <person name="Mikhailova N."/>
            <person name="Stolz J.F."/>
            <person name="Dawson A."/>
            <person name="Fisher E."/>
            <person name="Crable B."/>
            <person name="Perera E."/>
            <person name="Lisak J."/>
            <person name="Ranganathan M."/>
            <person name="Basu P."/>
            <person name="Richardson P."/>
        </authorList>
    </citation>
    <scope>NUCLEOTIDE SEQUENCE [LARGE SCALE GENOMIC DNA]</scope>
    <source>
        <strain evidence="2">OhILAs</strain>
    </source>
</reference>
<sequence length="215" mass="26066">MIHIGTLNIKEIIEKNALEQLFHIDFKNEDWIWINRDIFLDIVYNGLDYSTINEDELKVEIENISDQSFIELLSDKFKEIGWISVEQQLFERLVADFICTKDIQTYIFTNKRFYNRRIIQKTKEFNWIFKAMALDAYQHLAIEDKTLIEVFEEYFKDNGMIIEDILLEGKYEFNVAYWEFDAKTNLLEFYKLGKNYRQWTEGHSNFMFNELSKKH</sequence>
<protein>
    <submittedName>
        <fullName evidence="1">Uncharacterized protein</fullName>
    </submittedName>
</protein>
<name>A8MF44_ALKOO</name>
<dbReference type="RefSeq" id="WP_012159025.1">
    <property type="nucleotide sequence ID" value="NC_009922.1"/>
</dbReference>
<dbReference type="KEGG" id="aoe:Clos_1167"/>
<keyword evidence="2" id="KW-1185">Reference proteome</keyword>
<dbReference type="HOGENOM" id="CLU_1280956_0_0_9"/>